<organism evidence="2 3">
    <name type="scientific">Pengzhenrongella frigida</name>
    <dbReference type="NCBI Taxonomy" id="1259133"/>
    <lineage>
        <taxon>Bacteria</taxon>
        <taxon>Bacillati</taxon>
        <taxon>Actinomycetota</taxon>
        <taxon>Actinomycetes</taxon>
        <taxon>Micrococcales</taxon>
        <taxon>Pengzhenrongella</taxon>
    </lineage>
</organism>
<feature type="transmembrane region" description="Helical" evidence="1">
    <location>
        <begin position="6"/>
        <end position="26"/>
    </location>
</feature>
<dbReference type="AlphaFoldDB" id="A0A4Q5N3S0"/>
<name>A0A4Q5N3S0_9MICO</name>
<evidence type="ECO:0000313" key="2">
    <source>
        <dbReference type="EMBL" id="RYV51913.1"/>
    </source>
</evidence>
<evidence type="ECO:0000256" key="1">
    <source>
        <dbReference type="SAM" id="Phobius"/>
    </source>
</evidence>
<dbReference type="EMBL" id="SDWW01000010">
    <property type="protein sequence ID" value="RYV51913.1"/>
    <property type="molecule type" value="Genomic_DNA"/>
</dbReference>
<proteinExistence type="predicted"/>
<feature type="transmembrane region" description="Helical" evidence="1">
    <location>
        <begin position="38"/>
        <end position="57"/>
    </location>
</feature>
<accession>A0A4Q5N3S0</accession>
<dbReference type="RefSeq" id="WP_130101735.1">
    <property type="nucleotide sequence ID" value="NZ_SDWW01000010.1"/>
</dbReference>
<reference evidence="2 3" key="1">
    <citation type="submission" date="2019-01" db="EMBL/GenBank/DDBJ databases">
        <title>Novel species of Cellulomonas.</title>
        <authorList>
            <person name="Liu Q."/>
            <person name="Xin Y.-H."/>
        </authorList>
    </citation>
    <scope>NUCLEOTIDE SEQUENCE [LARGE SCALE GENOMIC DNA]</scope>
    <source>
        <strain evidence="2 3">HLT2-17</strain>
    </source>
</reference>
<gene>
    <name evidence="2" type="ORF">EUA98_05800</name>
</gene>
<dbReference type="Proteomes" id="UP000293764">
    <property type="component" value="Unassembled WGS sequence"/>
</dbReference>
<keyword evidence="3" id="KW-1185">Reference proteome</keyword>
<evidence type="ECO:0000313" key="3">
    <source>
        <dbReference type="Proteomes" id="UP000293764"/>
    </source>
</evidence>
<protein>
    <submittedName>
        <fullName evidence="2">Uncharacterized protein</fullName>
    </submittedName>
</protein>
<keyword evidence="1" id="KW-0472">Membrane</keyword>
<keyword evidence="1" id="KW-0812">Transmembrane</keyword>
<feature type="transmembrane region" description="Helical" evidence="1">
    <location>
        <begin position="95"/>
        <end position="121"/>
    </location>
</feature>
<sequence length="140" mass="13947">MSGPAKASAIAYALWFVMLIVAAFRVGSIDRGRTPEAIRFVFAGTAVVGVFACWMATMAPVTVELAGGPAQCIGEPATAFAGGTGEVRAPECQTALIQGALTLGATAVAVVLGCALALAVLANVRARRAASAATPLPGTS</sequence>
<keyword evidence="1" id="KW-1133">Transmembrane helix</keyword>
<comment type="caution">
    <text evidence="2">The sequence shown here is derived from an EMBL/GenBank/DDBJ whole genome shotgun (WGS) entry which is preliminary data.</text>
</comment>